<name>A0A9X1Y5B5_9PROT</name>
<dbReference type="Pfam" id="PF07690">
    <property type="entry name" value="MFS_1"/>
    <property type="match status" value="1"/>
</dbReference>
<dbReference type="InterPro" id="IPR036259">
    <property type="entry name" value="MFS_trans_sf"/>
</dbReference>
<comment type="caution">
    <text evidence="10">The sequence shown here is derived from an EMBL/GenBank/DDBJ whole genome shotgun (WGS) entry which is preliminary data.</text>
</comment>
<evidence type="ECO:0000256" key="2">
    <source>
        <dbReference type="ARBA" id="ARBA00022448"/>
    </source>
</evidence>
<proteinExistence type="predicted"/>
<protein>
    <submittedName>
        <fullName evidence="10">MFS transporter</fullName>
    </submittedName>
</protein>
<feature type="compositionally biased region" description="Pro residues" evidence="7">
    <location>
        <begin position="19"/>
        <end position="29"/>
    </location>
</feature>
<dbReference type="GO" id="GO:0005886">
    <property type="term" value="C:plasma membrane"/>
    <property type="evidence" value="ECO:0007669"/>
    <property type="project" value="UniProtKB-SubCell"/>
</dbReference>
<feature type="transmembrane region" description="Helical" evidence="8">
    <location>
        <begin position="104"/>
        <end position="123"/>
    </location>
</feature>
<organism evidence="10 11">
    <name type="scientific">Roseomonas acroporae</name>
    <dbReference type="NCBI Taxonomy" id="2937791"/>
    <lineage>
        <taxon>Bacteria</taxon>
        <taxon>Pseudomonadati</taxon>
        <taxon>Pseudomonadota</taxon>
        <taxon>Alphaproteobacteria</taxon>
        <taxon>Acetobacterales</taxon>
        <taxon>Roseomonadaceae</taxon>
        <taxon>Roseomonas</taxon>
    </lineage>
</organism>
<dbReference type="Proteomes" id="UP001139516">
    <property type="component" value="Unassembled WGS sequence"/>
</dbReference>
<evidence type="ECO:0000313" key="10">
    <source>
        <dbReference type="EMBL" id="MCK8783397.1"/>
    </source>
</evidence>
<sequence length="478" mass="48889">MSAETQLRPAGDAGGSPATAPPSPPPMDGLPPAQRRRAVIAIMIAIMMATLDIAIANTALPAIAADLRTSAAASVWVINAYQLAMVAALLPCAALGDIVGHRRIYIGGVALFTLASLLCALAWSLPTLAAARLLQGLGAAGVMSVNTALLRFVYPRAQLGRGVGLNATMVAVSFAAGPTIASLILSVGPWPWLFAVNVPFGLLAVVVLLRALPETARSGHRFDLAGALLNAAGFGLLILAIGEAAHQAGPLTLAAELGAALLLILLLVRREASSPAPMLPVDLFRRPLFALSALTSTCSFATQGLAFVSLPFFLQHALGRSQVETGFLMTPWPVAVALMGLIAGPLSDRHNPGLLGGVGLVLLALGMALLATLPADPSVFDIGWRMALCGIGFGFFQSPNMKALMSSAPPERAGGASGIVAMARLIGQTVGAALVALCFTLSPEHGATVALGLGVGFAAVASVASFLRLLTPNPERSR</sequence>
<feature type="transmembrane region" description="Helical" evidence="8">
    <location>
        <begin position="129"/>
        <end position="153"/>
    </location>
</feature>
<evidence type="ECO:0000256" key="3">
    <source>
        <dbReference type="ARBA" id="ARBA00022475"/>
    </source>
</evidence>
<keyword evidence="4 8" id="KW-0812">Transmembrane</keyword>
<dbReference type="Gene3D" id="1.20.1250.20">
    <property type="entry name" value="MFS general substrate transporter like domains"/>
    <property type="match status" value="1"/>
</dbReference>
<feature type="compositionally biased region" description="Low complexity" evidence="7">
    <location>
        <begin position="9"/>
        <end position="18"/>
    </location>
</feature>
<dbReference type="AlphaFoldDB" id="A0A9X1Y5B5"/>
<feature type="transmembrane region" description="Helical" evidence="8">
    <location>
        <begin position="288"/>
        <end position="314"/>
    </location>
</feature>
<keyword evidence="3" id="KW-1003">Cell membrane</keyword>
<evidence type="ECO:0000256" key="4">
    <source>
        <dbReference type="ARBA" id="ARBA00022692"/>
    </source>
</evidence>
<feature type="transmembrane region" description="Helical" evidence="8">
    <location>
        <begin position="353"/>
        <end position="373"/>
    </location>
</feature>
<dbReference type="PANTHER" id="PTHR42718:SF46">
    <property type="entry name" value="BLR6921 PROTEIN"/>
    <property type="match status" value="1"/>
</dbReference>
<evidence type="ECO:0000256" key="6">
    <source>
        <dbReference type="ARBA" id="ARBA00023136"/>
    </source>
</evidence>
<keyword evidence="5 8" id="KW-1133">Transmembrane helix</keyword>
<evidence type="ECO:0000256" key="7">
    <source>
        <dbReference type="SAM" id="MobiDB-lite"/>
    </source>
</evidence>
<feature type="region of interest" description="Disordered" evidence="7">
    <location>
        <begin position="1"/>
        <end position="30"/>
    </location>
</feature>
<evidence type="ECO:0000259" key="9">
    <source>
        <dbReference type="PROSITE" id="PS50850"/>
    </source>
</evidence>
<feature type="transmembrane region" description="Helical" evidence="8">
    <location>
        <begin position="419"/>
        <end position="442"/>
    </location>
</feature>
<dbReference type="InterPro" id="IPR011701">
    <property type="entry name" value="MFS"/>
</dbReference>
<dbReference type="CDD" id="cd17321">
    <property type="entry name" value="MFS_MMR_MDR_like"/>
    <property type="match status" value="1"/>
</dbReference>
<dbReference type="GO" id="GO:0022857">
    <property type="term" value="F:transmembrane transporter activity"/>
    <property type="evidence" value="ECO:0007669"/>
    <property type="project" value="InterPro"/>
</dbReference>
<feature type="transmembrane region" description="Helical" evidence="8">
    <location>
        <begin position="224"/>
        <end position="242"/>
    </location>
</feature>
<dbReference type="FunFam" id="1.20.1250.20:FF:000168">
    <property type="entry name" value="Transporter, major facilitator family"/>
    <property type="match status" value="1"/>
</dbReference>
<evidence type="ECO:0000256" key="5">
    <source>
        <dbReference type="ARBA" id="ARBA00022989"/>
    </source>
</evidence>
<dbReference type="RefSeq" id="WP_248665521.1">
    <property type="nucleotide sequence ID" value="NZ_JALPRX010000009.1"/>
</dbReference>
<feature type="transmembrane region" description="Helical" evidence="8">
    <location>
        <begin position="448"/>
        <end position="470"/>
    </location>
</feature>
<feature type="transmembrane region" description="Helical" evidence="8">
    <location>
        <begin position="39"/>
        <end position="65"/>
    </location>
</feature>
<dbReference type="InterPro" id="IPR020846">
    <property type="entry name" value="MFS_dom"/>
</dbReference>
<dbReference type="SUPFAM" id="SSF103473">
    <property type="entry name" value="MFS general substrate transporter"/>
    <property type="match status" value="1"/>
</dbReference>
<feature type="domain" description="Major facilitator superfamily (MFS) profile" evidence="9">
    <location>
        <begin position="38"/>
        <end position="476"/>
    </location>
</feature>
<evidence type="ECO:0000256" key="8">
    <source>
        <dbReference type="SAM" id="Phobius"/>
    </source>
</evidence>
<feature type="transmembrane region" description="Helical" evidence="8">
    <location>
        <begin position="71"/>
        <end position="92"/>
    </location>
</feature>
<reference evidence="10" key="1">
    <citation type="submission" date="2022-04" db="EMBL/GenBank/DDBJ databases">
        <title>Roseomonas acroporae sp. nov., isolated from coral Acropora digitifera.</title>
        <authorList>
            <person name="Sun H."/>
        </authorList>
    </citation>
    <scope>NUCLEOTIDE SEQUENCE</scope>
    <source>
        <strain evidence="10">NAR14</strain>
    </source>
</reference>
<evidence type="ECO:0000313" key="11">
    <source>
        <dbReference type="Proteomes" id="UP001139516"/>
    </source>
</evidence>
<evidence type="ECO:0000256" key="1">
    <source>
        <dbReference type="ARBA" id="ARBA00004651"/>
    </source>
</evidence>
<keyword evidence="11" id="KW-1185">Reference proteome</keyword>
<comment type="subcellular location">
    <subcellularLocation>
        <location evidence="1">Cell membrane</location>
        <topology evidence="1">Multi-pass membrane protein</topology>
    </subcellularLocation>
</comment>
<keyword evidence="2" id="KW-0813">Transport</keyword>
<dbReference type="FunFam" id="1.20.1720.10:FF:000011">
    <property type="entry name" value="Transporter, major facilitator family"/>
    <property type="match status" value="1"/>
</dbReference>
<feature type="transmembrane region" description="Helical" evidence="8">
    <location>
        <begin position="326"/>
        <end position="346"/>
    </location>
</feature>
<feature type="transmembrane region" description="Helical" evidence="8">
    <location>
        <begin position="248"/>
        <end position="268"/>
    </location>
</feature>
<dbReference type="EMBL" id="JALPRX010000009">
    <property type="protein sequence ID" value="MCK8783397.1"/>
    <property type="molecule type" value="Genomic_DNA"/>
</dbReference>
<feature type="transmembrane region" description="Helical" evidence="8">
    <location>
        <begin position="192"/>
        <end position="212"/>
    </location>
</feature>
<keyword evidence="6 8" id="KW-0472">Membrane</keyword>
<dbReference type="PANTHER" id="PTHR42718">
    <property type="entry name" value="MAJOR FACILITATOR SUPERFAMILY MULTIDRUG TRANSPORTER MFSC"/>
    <property type="match status" value="1"/>
</dbReference>
<accession>A0A9X1Y5B5</accession>
<dbReference type="PRINTS" id="PR01036">
    <property type="entry name" value="TCRTETB"/>
</dbReference>
<dbReference type="Gene3D" id="1.20.1720.10">
    <property type="entry name" value="Multidrug resistance protein D"/>
    <property type="match status" value="1"/>
</dbReference>
<gene>
    <name evidence="10" type="ORF">M0638_03235</name>
</gene>
<dbReference type="PROSITE" id="PS50850">
    <property type="entry name" value="MFS"/>
    <property type="match status" value="1"/>
</dbReference>
<feature type="transmembrane region" description="Helical" evidence="8">
    <location>
        <begin position="165"/>
        <end position="186"/>
    </location>
</feature>